<keyword evidence="2 9" id="KW-0963">Cytoplasm</keyword>
<dbReference type="SUPFAM" id="SSF53639">
    <property type="entry name" value="AraD/HMP-PK domain-like"/>
    <property type="match status" value="1"/>
</dbReference>
<dbReference type="GO" id="GO:0046570">
    <property type="term" value="F:methylthioribulose 1-phosphate dehydratase activity"/>
    <property type="evidence" value="ECO:0007669"/>
    <property type="project" value="UniProtKB-UniRule"/>
</dbReference>
<dbReference type="InterPro" id="IPR017714">
    <property type="entry name" value="MethylthioRu-1-P_deHdtase_MtnB"/>
</dbReference>
<evidence type="ECO:0000256" key="10">
    <source>
        <dbReference type="SAM" id="Phobius"/>
    </source>
</evidence>
<dbReference type="NCBIfam" id="TIGR03328">
    <property type="entry name" value="salvage_mtnB"/>
    <property type="match status" value="1"/>
</dbReference>
<name>A0A8N1S5T4_9HYME</name>
<dbReference type="HAMAP" id="MF_03116">
    <property type="entry name" value="Salvage_MtnB_euk"/>
    <property type="match status" value="1"/>
</dbReference>
<dbReference type="InterPro" id="IPR001303">
    <property type="entry name" value="Aldolase_II/adducin_N"/>
</dbReference>
<keyword evidence="6 9" id="KW-0486">Methionine biosynthesis</keyword>
<keyword evidence="5 9" id="KW-0862">Zinc</keyword>
<evidence type="ECO:0000313" key="13">
    <source>
        <dbReference type="RefSeq" id="XP_025074170.1"/>
    </source>
</evidence>
<evidence type="ECO:0000313" key="12">
    <source>
        <dbReference type="Proteomes" id="UP000504615"/>
    </source>
</evidence>
<keyword evidence="7 9" id="KW-0456">Lyase</keyword>
<dbReference type="Gene3D" id="3.40.225.10">
    <property type="entry name" value="Class II aldolase/adducin N-terminal domain"/>
    <property type="match status" value="1"/>
</dbReference>
<dbReference type="PANTHER" id="PTHR10640:SF7">
    <property type="entry name" value="METHYLTHIORIBULOSE-1-PHOSPHATE DEHYDRATASE"/>
    <property type="match status" value="1"/>
</dbReference>
<comment type="catalytic activity">
    <reaction evidence="9">
        <text>5-(methylsulfanyl)-D-ribulose 1-phosphate = 5-methylsulfanyl-2,3-dioxopentyl phosphate + H2O</text>
        <dbReference type="Rhea" id="RHEA:15549"/>
        <dbReference type="ChEBI" id="CHEBI:15377"/>
        <dbReference type="ChEBI" id="CHEBI:58548"/>
        <dbReference type="ChEBI" id="CHEBI:58828"/>
        <dbReference type="EC" id="4.2.1.109"/>
    </reaction>
</comment>
<keyword evidence="10" id="KW-0812">Transmembrane</keyword>
<proteinExistence type="inferred from homology"/>
<dbReference type="Proteomes" id="UP000504615">
    <property type="component" value="Unplaced"/>
</dbReference>
<evidence type="ECO:0000256" key="9">
    <source>
        <dbReference type="HAMAP-Rule" id="MF_03116"/>
    </source>
</evidence>
<evidence type="ECO:0000256" key="5">
    <source>
        <dbReference type="ARBA" id="ARBA00022833"/>
    </source>
</evidence>
<keyword evidence="3 9" id="KW-0028">Amino-acid biosynthesis</keyword>
<feature type="domain" description="Class II aldolase/adducin N-terminal" evidence="11">
    <location>
        <begin position="44"/>
        <end position="240"/>
    </location>
</feature>
<sequence>MFDNCFLIDCTVLECYFYFLFFGLVLPKMSEIYDAEYDKEHPRNLIPELCRQFYHLGWVTGTGGGISIKHEDKIYIAPSGVQKERMAPNDLFVQDINGTDLELPPSEKKLKKSQCTPLFMCAYLKRHAGAVIHTHSKFAVMATLLWPGKEVRLTHLEMIKGIWNQKLGRAYRYDEELVIPIIENTPFERDLTNDLDETIVRYPETCAVLVRRHGIYVWGDSWQQAKTMTECYDYLLDIAVQMKQHGLDPLKTPNDYELKYQANSMLE</sequence>
<organism evidence="12 13">
    <name type="scientific">Pogonomyrmex barbatus</name>
    <name type="common">red harvester ant</name>
    <dbReference type="NCBI Taxonomy" id="144034"/>
    <lineage>
        <taxon>Eukaryota</taxon>
        <taxon>Metazoa</taxon>
        <taxon>Ecdysozoa</taxon>
        <taxon>Arthropoda</taxon>
        <taxon>Hexapoda</taxon>
        <taxon>Insecta</taxon>
        <taxon>Pterygota</taxon>
        <taxon>Neoptera</taxon>
        <taxon>Endopterygota</taxon>
        <taxon>Hymenoptera</taxon>
        <taxon>Apocrita</taxon>
        <taxon>Aculeata</taxon>
        <taxon>Formicoidea</taxon>
        <taxon>Formicidae</taxon>
        <taxon>Myrmicinae</taxon>
        <taxon>Pogonomyrmex</taxon>
    </lineage>
</organism>
<protein>
    <recommendedName>
        <fullName evidence="9">Probable methylthioribulose-1-phosphate dehydratase</fullName>
        <shortName evidence="9">MTRu-1-P dehydratase</shortName>
        <ecNumber evidence="9">4.2.1.109</ecNumber>
    </recommendedName>
</protein>
<evidence type="ECO:0000256" key="2">
    <source>
        <dbReference type="ARBA" id="ARBA00022490"/>
    </source>
</evidence>
<reference evidence="13" key="1">
    <citation type="submission" date="2025-08" db="UniProtKB">
        <authorList>
            <consortium name="RefSeq"/>
        </authorList>
    </citation>
    <scope>IDENTIFICATION</scope>
</reference>
<accession>A0A8N1S5T4</accession>
<feature type="binding site" evidence="9">
    <location>
        <position position="213"/>
    </location>
    <ligand>
        <name>Zn(2+)</name>
        <dbReference type="ChEBI" id="CHEBI:29105"/>
    </ligand>
</feature>
<dbReference type="OrthoDB" id="191080at2759"/>
<dbReference type="FunFam" id="3.40.225.10:FF:000003">
    <property type="entry name" value="Methylthioribulose-1-phosphate dehydratase"/>
    <property type="match status" value="1"/>
</dbReference>
<comment type="subcellular location">
    <subcellularLocation>
        <location evidence="9">Cytoplasm</location>
    </subcellularLocation>
</comment>
<keyword evidence="4 9" id="KW-0479">Metal-binding</keyword>
<feature type="active site" description="Proton donor/acceptor" evidence="9">
    <location>
        <position position="157"/>
    </location>
</feature>
<feature type="binding site" evidence="9">
    <location>
        <position position="133"/>
    </location>
    <ligand>
        <name>Zn(2+)</name>
        <dbReference type="ChEBI" id="CHEBI:29105"/>
    </ligand>
</feature>
<comment type="cofactor">
    <cofactor evidence="9">
        <name>Zn(2+)</name>
        <dbReference type="ChEBI" id="CHEBI:29105"/>
    </cofactor>
    <text evidence="9">Binds 1 zinc ion per subunit.</text>
</comment>
<evidence type="ECO:0000256" key="7">
    <source>
        <dbReference type="ARBA" id="ARBA00023239"/>
    </source>
</evidence>
<keyword evidence="12" id="KW-1185">Reference proteome</keyword>
<dbReference type="UniPathway" id="UPA00904">
    <property type="reaction ID" value="UER00875"/>
</dbReference>
<dbReference type="RefSeq" id="XP_025074170.1">
    <property type="nucleotide sequence ID" value="XM_025218385.1"/>
</dbReference>
<dbReference type="EC" id="4.2.1.109" evidence="9"/>
<dbReference type="GO" id="GO:0005737">
    <property type="term" value="C:cytoplasm"/>
    <property type="evidence" value="ECO:0007669"/>
    <property type="project" value="UniProtKB-SubCell"/>
</dbReference>
<evidence type="ECO:0000259" key="11">
    <source>
        <dbReference type="SMART" id="SM01007"/>
    </source>
</evidence>
<dbReference type="GO" id="GO:0008270">
    <property type="term" value="F:zinc ion binding"/>
    <property type="evidence" value="ECO:0007669"/>
    <property type="project" value="UniProtKB-UniRule"/>
</dbReference>
<evidence type="ECO:0000256" key="4">
    <source>
        <dbReference type="ARBA" id="ARBA00022723"/>
    </source>
</evidence>
<feature type="binding site" evidence="9">
    <location>
        <position position="135"/>
    </location>
    <ligand>
        <name>Zn(2+)</name>
        <dbReference type="ChEBI" id="CHEBI:29105"/>
    </ligand>
</feature>
<gene>
    <name evidence="13" type="primary">LOC105427574</name>
</gene>
<feature type="transmembrane region" description="Helical" evidence="10">
    <location>
        <begin position="6"/>
        <end position="26"/>
    </location>
</feature>
<comment type="function">
    <text evidence="8">Catalyzes the dehydration of methylthioribulose-1-phosphate (MTRu-1-P) into 2,3-diketo-5-methylthiopentyl-1-phosphate (DK-MTP-1-P). Functions in the methionine salvage pathway, which plays a key role in cancer, apoptosis, microbial proliferation and inflammation. May inhibit the CASP1-related inflammatory response (pyroptosis), the CASP9-dependent apoptotic pathway and the cytochrome c-dependent and APAF1-mediated cell death.</text>
</comment>
<comment type="pathway">
    <text evidence="9">Amino-acid biosynthesis; L-methionine biosynthesis via salvage pathway; L-methionine from S-methyl-5-thio-alpha-D-ribose 1-phosphate: step 2/6.</text>
</comment>
<keyword evidence="10" id="KW-0472">Membrane</keyword>
<comment type="similarity">
    <text evidence="9">Belongs to the aldolase class II family. MtnB subfamily.</text>
</comment>
<dbReference type="InterPro" id="IPR036409">
    <property type="entry name" value="Aldolase_II/adducin_N_sf"/>
</dbReference>
<feature type="binding site" evidence="9">
    <location>
        <position position="115"/>
    </location>
    <ligand>
        <name>substrate</name>
    </ligand>
</feature>
<dbReference type="InterPro" id="IPR027514">
    <property type="entry name" value="Salvage_MtnB_euk"/>
</dbReference>
<keyword evidence="10" id="KW-1133">Transmembrane helix</keyword>
<evidence type="ECO:0000256" key="8">
    <source>
        <dbReference type="ARBA" id="ARBA00060021"/>
    </source>
</evidence>
<evidence type="ECO:0000256" key="3">
    <source>
        <dbReference type="ARBA" id="ARBA00022605"/>
    </source>
</evidence>
<dbReference type="GeneID" id="105427574"/>
<dbReference type="GO" id="GO:0019509">
    <property type="term" value="P:L-methionine salvage from methylthioadenosine"/>
    <property type="evidence" value="ECO:0007669"/>
    <property type="project" value="UniProtKB-UniRule"/>
</dbReference>
<dbReference type="Pfam" id="PF00596">
    <property type="entry name" value="Aldolase_II"/>
    <property type="match status" value="1"/>
</dbReference>
<evidence type="ECO:0000256" key="1">
    <source>
        <dbReference type="ARBA" id="ARBA00006274"/>
    </source>
</evidence>
<evidence type="ECO:0000256" key="6">
    <source>
        <dbReference type="ARBA" id="ARBA00023167"/>
    </source>
</evidence>
<comment type="similarity">
    <text evidence="1">Belongs to the aldolase class II family. Adducin subfamily.</text>
</comment>
<dbReference type="SMART" id="SM01007">
    <property type="entry name" value="Aldolase_II"/>
    <property type="match status" value="1"/>
</dbReference>
<dbReference type="AlphaFoldDB" id="A0A8N1S5T4"/>
<dbReference type="PANTHER" id="PTHR10640">
    <property type="entry name" value="METHYLTHIORIBULOSE-1-PHOSPHATE DEHYDRATASE"/>
    <property type="match status" value="1"/>
</dbReference>